<organism evidence="5 6">
    <name type="scientific">Lapidilactobacillus mulanensis</name>
    <dbReference type="NCBI Taxonomy" id="2485999"/>
    <lineage>
        <taxon>Bacteria</taxon>
        <taxon>Bacillati</taxon>
        <taxon>Bacillota</taxon>
        <taxon>Bacilli</taxon>
        <taxon>Lactobacillales</taxon>
        <taxon>Lactobacillaceae</taxon>
        <taxon>Lapidilactobacillus</taxon>
    </lineage>
</organism>
<dbReference type="EMBL" id="JBHTOF010000093">
    <property type="protein sequence ID" value="MFD1466008.1"/>
    <property type="molecule type" value="Genomic_DNA"/>
</dbReference>
<keyword evidence="6" id="KW-1185">Reference proteome</keyword>
<feature type="domain" description="2,4-diaminopentanoate dehydrogenase C-terminal" evidence="4">
    <location>
        <begin position="149"/>
        <end position="334"/>
    </location>
</feature>
<dbReference type="SUPFAM" id="SSF51735">
    <property type="entry name" value="NAD(P)-binding Rossmann-fold domains"/>
    <property type="match status" value="1"/>
</dbReference>
<gene>
    <name evidence="5" type="ORF">ACFQ4L_08025</name>
</gene>
<keyword evidence="2" id="KW-0560">Oxidoreductase</keyword>
<dbReference type="CDD" id="cd24146">
    <property type="entry name" value="nat-AmDH_N_like"/>
    <property type="match status" value="1"/>
</dbReference>
<dbReference type="InterPro" id="IPR036291">
    <property type="entry name" value="NAD(P)-bd_dom_sf"/>
</dbReference>
<protein>
    <submittedName>
        <fullName evidence="5">Gfo/Idh/MocA family oxidoreductase</fullName>
    </submittedName>
</protein>
<dbReference type="Gene3D" id="3.40.50.720">
    <property type="entry name" value="NAD(P)-binding Rossmann-like Domain"/>
    <property type="match status" value="1"/>
</dbReference>
<evidence type="ECO:0000313" key="5">
    <source>
        <dbReference type="EMBL" id="MFD1466008.1"/>
    </source>
</evidence>
<dbReference type="Proteomes" id="UP001597244">
    <property type="component" value="Unassembled WGS sequence"/>
</dbReference>
<accession>A0ABW4DQB6</accession>
<dbReference type="Pfam" id="PF19328">
    <property type="entry name" value="DAP_DH_C"/>
    <property type="match status" value="1"/>
</dbReference>
<dbReference type="InterPro" id="IPR000846">
    <property type="entry name" value="DapB_N"/>
</dbReference>
<evidence type="ECO:0000256" key="2">
    <source>
        <dbReference type="ARBA" id="ARBA00023002"/>
    </source>
</evidence>
<dbReference type="InterPro" id="IPR045760">
    <property type="entry name" value="DAP_DH_C"/>
</dbReference>
<feature type="domain" description="Dihydrodipicolinate reductase N-terminal" evidence="3">
    <location>
        <begin position="7"/>
        <end position="103"/>
    </location>
</feature>
<proteinExistence type="predicted"/>
<name>A0ABW4DQB6_9LACO</name>
<dbReference type="Pfam" id="PF01113">
    <property type="entry name" value="DapB_N"/>
    <property type="match status" value="1"/>
</dbReference>
<reference evidence="6" key="1">
    <citation type="journal article" date="2019" name="Int. J. Syst. Evol. Microbiol.">
        <title>The Global Catalogue of Microorganisms (GCM) 10K type strain sequencing project: providing services to taxonomists for standard genome sequencing and annotation.</title>
        <authorList>
            <consortium name="The Broad Institute Genomics Platform"/>
            <consortium name="The Broad Institute Genome Sequencing Center for Infectious Disease"/>
            <person name="Wu L."/>
            <person name="Ma J."/>
        </authorList>
    </citation>
    <scope>NUCLEOTIDE SEQUENCE [LARGE SCALE GENOMIC DNA]</scope>
    <source>
        <strain evidence="6">CCM 8951</strain>
    </source>
</reference>
<evidence type="ECO:0000259" key="4">
    <source>
        <dbReference type="Pfam" id="PF19328"/>
    </source>
</evidence>
<evidence type="ECO:0000313" key="6">
    <source>
        <dbReference type="Proteomes" id="UP001597244"/>
    </source>
</evidence>
<sequence length="343" mass="37473">MSFRKVRVIQYGCGNMAKVIIPYLLSHGAEIVGAIDNNTEIVGQDVGRFAGLDHDLGVKISSDADEVLERVEADIAVVTLFSYVEDNYDHFAKVLQHGVNVITTSEEAFYPWSTSAQQTNELNKLALQNGVTITGSGMQDIFWSEFPFTIAAGCAQIDQIEGAVSYNVEEYGIALANAHGVGLSQDEFKKQITDVESFPSYMWNSGEELASKFGWTIKSIQEKRVPVLSDTTIHSETIGGDIPAGNAIGMSAIATIQTYQGPVMELQTIGKVYQEGEGDLCEWHLKGDPDTDMSVQKPNTVAHTCATIVNRIPDVLNALPGFVTVDQLPTPQYLSYPMGYYVL</sequence>
<evidence type="ECO:0000256" key="1">
    <source>
        <dbReference type="ARBA" id="ARBA00022857"/>
    </source>
</evidence>
<dbReference type="RefSeq" id="WP_125578306.1">
    <property type="nucleotide sequence ID" value="NZ_JBHTOF010000093.1"/>
</dbReference>
<comment type="caution">
    <text evidence="5">The sequence shown here is derived from an EMBL/GenBank/DDBJ whole genome shotgun (WGS) entry which is preliminary data.</text>
</comment>
<keyword evidence="1" id="KW-0521">NADP</keyword>
<evidence type="ECO:0000259" key="3">
    <source>
        <dbReference type="Pfam" id="PF01113"/>
    </source>
</evidence>